<dbReference type="InterPro" id="IPR014016">
    <property type="entry name" value="UvrD-like_ATP-bd"/>
</dbReference>
<gene>
    <name evidence="7" type="primary">helD</name>
    <name evidence="7" type="ORF">ACFQPF_01180</name>
</gene>
<sequence length="776" mass="89593">MDTWEKEWLDEQQRVDHLSSKINKKMNTIDQLLGGKKGEVVEIRKNFWEDVTVNFEDAAEAAETAASIRQQAELLSEIERSHQGASQQMKTYEKLKNSPYFGRIDFKEENETAADNIYLGIASFYDEETNDFLIYDWRAPISSLYYDHGLGTASYTAPGGEVEGEMKLKRQYIIRGGKIKSMFDTGVTIGDELLQEVLGNEANAQMKSIVATIQKEQNEIIRKTSGELMIVQGAAGCGKTSAALQRVAYLLYKYRESLNASEILLFSPNAMFNTYVANVLPELGEENMAQTTFQAYIEHHLGSDFDIETPLQQMEHMLSTQNNDGYENELAGVRYKASLSFLESIEQYLESLKKSDMVFRGIHFRGRPIVSAEEITHYFYSFDENMSIPNRLKLVTEWIQKAVREFEKKERKEEWVKEQLHYLDESVYTKLYHKLRKKKQYSKDTFNDLNREEEELSAVIVRKAIKPLRNKIQQLRYVNVKALYRNLLEKVPHEMGDEWHNIAHHSKADLAENKLSYADATPFLFLKERIEGFQTNTMVKHVFIDEAQDYSPFQFAFIKRIFPRARWTVLGDLNQSIYVHSPENAFDHLSQLFDSRKIERVRLSRSYRSTKPIVEFTKHLLKDGEGIIPFNRDGTLPCVTRVYSKDQLHEDIIGKAGVYERNGYQNIAIICKTVSESQQVYEELKGKLRVKLMADEEVAYEKGIVVIPSYLAKGIEFDAVILYDASIQSYGAESDRKLFYTVCTRAMHDLQLYVLGEINPFIGSVPEGCYLKEERG</sequence>
<accession>A0ABW2NLJ6</accession>
<dbReference type="Pfam" id="PF00580">
    <property type="entry name" value="UvrD-helicase"/>
    <property type="match status" value="1"/>
</dbReference>
<keyword evidence="2 5" id="KW-0378">Hydrolase</keyword>
<dbReference type="InterPro" id="IPR027417">
    <property type="entry name" value="P-loop_NTPase"/>
</dbReference>
<dbReference type="PROSITE" id="PS51198">
    <property type="entry name" value="UVRD_HELICASE_ATP_BIND"/>
    <property type="match status" value="1"/>
</dbReference>
<evidence type="ECO:0000313" key="7">
    <source>
        <dbReference type="EMBL" id="MFC7370290.1"/>
    </source>
</evidence>
<dbReference type="RefSeq" id="WP_379745275.1">
    <property type="nucleotide sequence ID" value="NZ_JBHTCP010000002.1"/>
</dbReference>
<dbReference type="InterPro" id="IPR000212">
    <property type="entry name" value="DNA_helicase_UvrD/REP"/>
</dbReference>
<keyword evidence="1 5" id="KW-0547">Nucleotide-binding</keyword>
<proteinExistence type="predicted"/>
<protein>
    <submittedName>
        <fullName evidence="7">RNA polymerase recycling motor HelD</fullName>
    </submittedName>
</protein>
<dbReference type="NCBIfam" id="NF041464">
    <property type="entry name" value="HelD_BACSU"/>
    <property type="match status" value="1"/>
</dbReference>
<dbReference type="SUPFAM" id="SSF52540">
    <property type="entry name" value="P-loop containing nucleoside triphosphate hydrolases"/>
    <property type="match status" value="1"/>
</dbReference>
<feature type="domain" description="UvrD-like helicase ATP-binding" evidence="6">
    <location>
        <begin position="212"/>
        <end position="610"/>
    </location>
</feature>
<dbReference type="PANTHER" id="PTHR11070">
    <property type="entry name" value="UVRD / RECB / PCRA DNA HELICASE FAMILY MEMBER"/>
    <property type="match status" value="1"/>
</dbReference>
<evidence type="ECO:0000256" key="4">
    <source>
        <dbReference type="ARBA" id="ARBA00022840"/>
    </source>
</evidence>
<name>A0ABW2NLJ6_9BACL</name>
<keyword evidence="3 5" id="KW-0347">Helicase</keyword>
<dbReference type="InterPro" id="IPR048228">
    <property type="entry name" value="HelD_bacillota"/>
</dbReference>
<keyword evidence="8" id="KW-1185">Reference proteome</keyword>
<keyword evidence="4 5" id="KW-0067">ATP-binding</keyword>
<evidence type="ECO:0000256" key="1">
    <source>
        <dbReference type="ARBA" id="ARBA00022741"/>
    </source>
</evidence>
<comment type="caution">
    <text evidence="7">The sequence shown here is derived from an EMBL/GenBank/DDBJ whole genome shotgun (WGS) entry which is preliminary data.</text>
</comment>
<evidence type="ECO:0000313" key="8">
    <source>
        <dbReference type="Proteomes" id="UP001596549"/>
    </source>
</evidence>
<dbReference type="Gene3D" id="3.40.50.300">
    <property type="entry name" value="P-loop containing nucleotide triphosphate hydrolases"/>
    <property type="match status" value="3"/>
</dbReference>
<evidence type="ECO:0000256" key="3">
    <source>
        <dbReference type="ARBA" id="ARBA00022806"/>
    </source>
</evidence>
<reference evidence="8" key="1">
    <citation type="journal article" date="2019" name="Int. J. Syst. Evol. Microbiol.">
        <title>The Global Catalogue of Microorganisms (GCM) 10K type strain sequencing project: providing services to taxonomists for standard genome sequencing and annotation.</title>
        <authorList>
            <consortium name="The Broad Institute Genomics Platform"/>
            <consortium name="The Broad Institute Genome Sequencing Center for Infectious Disease"/>
            <person name="Wu L."/>
            <person name="Ma J."/>
        </authorList>
    </citation>
    <scope>NUCLEOTIDE SEQUENCE [LARGE SCALE GENOMIC DNA]</scope>
    <source>
        <strain evidence="8">NBRC 106396</strain>
    </source>
</reference>
<evidence type="ECO:0000256" key="5">
    <source>
        <dbReference type="PROSITE-ProRule" id="PRU00560"/>
    </source>
</evidence>
<dbReference type="Proteomes" id="UP001596549">
    <property type="component" value="Unassembled WGS sequence"/>
</dbReference>
<dbReference type="EMBL" id="JBHTCP010000002">
    <property type="protein sequence ID" value="MFC7370290.1"/>
    <property type="molecule type" value="Genomic_DNA"/>
</dbReference>
<feature type="binding site" evidence="5">
    <location>
        <begin position="233"/>
        <end position="240"/>
    </location>
    <ligand>
        <name>ATP</name>
        <dbReference type="ChEBI" id="CHEBI:30616"/>
    </ligand>
</feature>
<dbReference type="PANTHER" id="PTHR11070:SF17">
    <property type="entry name" value="DNA HELICASE IV"/>
    <property type="match status" value="1"/>
</dbReference>
<organism evidence="7 8">
    <name type="scientific">Fictibacillus iocasae</name>
    <dbReference type="NCBI Taxonomy" id="2715437"/>
    <lineage>
        <taxon>Bacteria</taxon>
        <taxon>Bacillati</taxon>
        <taxon>Bacillota</taxon>
        <taxon>Bacilli</taxon>
        <taxon>Bacillales</taxon>
        <taxon>Fictibacillaceae</taxon>
        <taxon>Fictibacillus</taxon>
    </lineage>
</organism>
<evidence type="ECO:0000256" key="2">
    <source>
        <dbReference type="ARBA" id="ARBA00022801"/>
    </source>
</evidence>
<evidence type="ECO:0000259" key="6">
    <source>
        <dbReference type="PROSITE" id="PS51198"/>
    </source>
</evidence>